<name>A0A1X0RYH1_RHIZD</name>
<gene>
    <name evidence="1" type="ORF">BCV71DRAFT_270307</name>
</gene>
<evidence type="ECO:0000313" key="1">
    <source>
        <dbReference type="EMBL" id="ORE17057.1"/>
    </source>
</evidence>
<proteinExistence type="predicted"/>
<dbReference type="Proteomes" id="UP000242381">
    <property type="component" value="Unassembled WGS sequence"/>
</dbReference>
<protein>
    <submittedName>
        <fullName evidence="1">Uncharacterized protein</fullName>
    </submittedName>
</protein>
<organism evidence="1 2">
    <name type="scientific">Rhizopus microsporus</name>
    <dbReference type="NCBI Taxonomy" id="58291"/>
    <lineage>
        <taxon>Eukaryota</taxon>
        <taxon>Fungi</taxon>
        <taxon>Fungi incertae sedis</taxon>
        <taxon>Mucoromycota</taxon>
        <taxon>Mucoromycotina</taxon>
        <taxon>Mucoromycetes</taxon>
        <taxon>Mucorales</taxon>
        <taxon>Mucorineae</taxon>
        <taxon>Rhizopodaceae</taxon>
        <taxon>Rhizopus</taxon>
    </lineage>
</organism>
<reference evidence="1 2" key="1">
    <citation type="journal article" date="2016" name="Proc. Natl. Acad. Sci. U.S.A.">
        <title>Lipid metabolic changes in an early divergent fungus govern the establishment of a mutualistic symbiosis with endobacteria.</title>
        <authorList>
            <person name="Lastovetsky O.A."/>
            <person name="Gaspar M.L."/>
            <person name="Mondo S.J."/>
            <person name="LaButti K.M."/>
            <person name="Sandor L."/>
            <person name="Grigoriev I.V."/>
            <person name="Henry S.A."/>
            <person name="Pawlowska T.E."/>
        </authorList>
    </citation>
    <scope>NUCLEOTIDE SEQUENCE [LARGE SCALE GENOMIC DNA]</scope>
    <source>
        <strain evidence="1 2">ATCC 11559</strain>
    </source>
</reference>
<dbReference type="AlphaFoldDB" id="A0A1X0RYH1"/>
<evidence type="ECO:0000313" key="2">
    <source>
        <dbReference type="Proteomes" id="UP000242381"/>
    </source>
</evidence>
<sequence length="125" mass="15018">MFHFTLSFSYFDFPSSPLPLEETSLKKKRDTQYNVYTDEDRRRYFHFLAEKLMKPKEAVKTANVNHTIRYKNRNKSKTQYEFWAQSSNFASAKSIEWHIKDSMKSVCNSCLFHDIKIIEFKIDNL</sequence>
<dbReference type="EMBL" id="KV921366">
    <property type="protein sequence ID" value="ORE17057.1"/>
    <property type="molecule type" value="Genomic_DNA"/>
</dbReference>
<accession>A0A1X0RYH1</accession>